<organism evidence="5">
    <name type="scientific">Arthrobacter saudimassiliensis</name>
    <dbReference type="NCBI Taxonomy" id="1461584"/>
    <lineage>
        <taxon>Bacteria</taxon>
        <taxon>Bacillati</taxon>
        <taxon>Actinomycetota</taxon>
        <taxon>Actinomycetes</taxon>
        <taxon>Micrococcales</taxon>
        <taxon>Micrococcaceae</taxon>
        <taxon>Arthrobacter</taxon>
    </lineage>
</organism>
<proteinExistence type="predicted"/>
<keyword evidence="1" id="KW-0805">Transcription regulation</keyword>
<dbReference type="InterPro" id="IPR009057">
    <property type="entry name" value="Homeodomain-like_sf"/>
</dbReference>
<evidence type="ECO:0000256" key="2">
    <source>
        <dbReference type="ARBA" id="ARBA00023125"/>
    </source>
</evidence>
<dbReference type="PROSITE" id="PS01124">
    <property type="entry name" value="HTH_ARAC_FAMILY_2"/>
    <property type="match status" value="1"/>
</dbReference>
<evidence type="ECO:0000256" key="3">
    <source>
        <dbReference type="ARBA" id="ARBA00023163"/>
    </source>
</evidence>
<name>A0A078MIW8_9MICC</name>
<sequence length="323" mass="34676">MSITASQPAAPAAAPVQRAATFAEWQRLVSDSFVPLAASPAHGGRPDGAFGGQLLGRRLRELAIVRVDAQAHTVERTAAMAAAAEQGYYKLSLQMSGRGVLVQGGRETVLDAGDLAIYDTQQPYTLQFPGEMTSLVLMFPKQLLNLAAEDLAELTAVRLGAGHRLGDAVVPFLTQIAGLLPDLDGPIGHRLAMNTVDLLATMLAAEAYAGPESAGHERMLRRIKHFIDGQLANPELSPGYIAAAHYISTRSLHKLFEDSGTTVAAWIRERRLDGARRDLADPLQAEVPVAAIGARWGLPDPAHFSRAFRSAYGCPPSAYRLRR</sequence>
<dbReference type="SUPFAM" id="SSF46689">
    <property type="entry name" value="Homeodomain-like"/>
    <property type="match status" value="1"/>
</dbReference>
<gene>
    <name evidence="5" type="primary">nphR_1</name>
    <name evidence="5" type="ORF">BN1051_00650</name>
</gene>
<dbReference type="Pfam" id="PF14525">
    <property type="entry name" value="AraC_binding_2"/>
    <property type="match status" value="1"/>
</dbReference>
<keyword evidence="3" id="KW-0804">Transcription</keyword>
<evidence type="ECO:0000313" key="5">
    <source>
        <dbReference type="EMBL" id="CEA07338.1"/>
    </source>
</evidence>
<dbReference type="GO" id="GO:0003700">
    <property type="term" value="F:DNA-binding transcription factor activity"/>
    <property type="evidence" value="ECO:0007669"/>
    <property type="project" value="InterPro"/>
</dbReference>
<dbReference type="PANTHER" id="PTHR46796:SF6">
    <property type="entry name" value="ARAC SUBFAMILY"/>
    <property type="match status" value="1"/>
</dbReference>
<evidence type="ECO:0000259" key="4">
    <source>
        <dbReference type="PROSITE" id="PS01124"/>
    </source>
</evidence>
<dbReference type="PATRIC" id="fig|1461584.3.peg.641"/>
<dbReference type="AlphaFoldDB" id="A0A078MIW8"/>
<dbReference type="InterPro" id="IPR018060">
    <property type="entry name" value="HTH_AraC"/>
</dbReference>
<reference evidence="5" key="1">
    <citation type="submission" date="2014-07" db="EMBL/GenBank/DDBJ databases">
        <authorList>
            <person name="Urmite Genomes Urmite Genomes"/>
        </authorList>
    </citation>
    <scope>NUCLEOTIDE SEQUENCE</scope>
    <source>
        <strain evidence="5">11W110_air</strain>
    </source>
</reference>
<dbReference type="Pfam" id="PF12833">
    <property type="entry name" value="HTH_18"/>
    <property type="match status" value="1"/>
</dbReference>
<dbReference type="PROSITE" id="PS00041">
    <property type="entry name" value="HTH_ARAC_FAMILY_1"/>
    <property type="match status" value="1"/>
</dbReference>
<dbReference type="EMBL" id="LN483070">
    <property type="protein sequence ID" value="CEA07338.1"/>
    <property type="molecule type" value="Genomic_DNA"/>
</dbReference>
<protein>
    <submittedName>
        <fullName evidence="5">Transcriptional activator NphR</fullName>
    </submittedName>
</protein>
<dbReference type="GO" id="GO:0043565">
    <property type="term" value="F:sequence-specific DNA binding"/>
    <property type="evidence" value="ECO:0007669"/>
    <property type="project" value="InterPro"/>
</dbReference>
<dbReference type="Gene3D" id="1.10.10.60">
    <property type="entry name" value="Homeodomain-like"/>
    <property type="match status" value="1"/>
</dbReference>
<dbReference type="InterPro" id="IPR035418">
    <property type="entry name" value="AraC-bd_2"/>
</dbReference>
<feature type="domain" description="HTH araC/xylS-type" evidence="4">
    <location>
        <begin position="221"/>
        <end position="322"/>
    </location>
</feature>
<keyword evidence="2" id="KW-0238">DNA-binding</keyword>
<dbReference type="SMART" id="SM00342">
    <property type="entry name" value="HTH_ARAC"/>
    <property type="match status" value="1"/>
</dbReference>
<accession>A0A078MIW8</accession>
<dbReference type="InterPro" id="IPR050204">
    <property type="entry name" value="AraC_XylS_family_regulators"/>
</dbReference>
<dbReference type="InterPro" id="IPR018062">
    <property type="entry name" value="HTH_AraC-typ_CS"/>
</dbReference>
<dbReference type="PANTHER" id="PTHR46796">
    <property type="entry name" value="HTH-TYPE TRANSCRIPTIONAL ACTIVATOR RHAS-RELATED"/>
    <property type="match status" value="1"/>
</dbReference>
<evidence type="ECO:0000256" key="1">
    <source>
        <dbReference type="ARBA" id="ARBA00023015"/>
    </source>
</evidence>